<evidence type="ECO:0000313" key="4">
    <source>
        <dbReference type="EMBL" id="MCZ0865380.1"/>
    </source>
</evidence>
<dbReference type="InterPro" id="IPR045095">
    <property type="entry name" value="ACDP"/>
</dbReference>
<name>A0A9J6RLQ8_9GAMM</name>
<comment type="caution">
    <text evidence="4">The sequence shown here is derived from an EMBL/GenBank/DDBJ whole genome shotgun (WGS) entry which is preliminary data.</text>
</comment>
<feature type="transmembrane region" description="Helical" evidence="2">
    <location>
        <begin position="84"/>
        <end position="103"/>
    </location>
</feature>
<dbReference type="Pfam" id="PF01595">
    <property type="entry name" value="CNNM"/>
    <property type="match status" value="1"/>
</dbReference>
<dbReference type="PROSITE" id="PS51846">
    <property type="entry name" value="CNNM"/>
    <property type="match status" value="1"/>
</dbReference>
<evidence type="ECO:0000259" key="3">
    <source>
        <dbReference type="PROSITE" id="PS51846"/>
    </source>
</evidence>
<accession>A0A9J6RLQ8</accession>
<proteinExistence type="predicted"/>
<keyword evidence="1 2" id="KW-1133">Transmembrane helix</keyword>
<keyword evidence="1 2" id="KW-0472">Membrane</keyword>
<dbReference type="Proteomes" id="UP001069090">
    <property type="component" value="Unassembled WGS sequence"/>
</dbReference>
<dbReference type="PANTHER" id="PTHR12064:SF94">
    <property type="entry name" value="UNEXTENDED PROTEIN"/>
    <property type="match status" value="1"/>
</dbReference>
<gene>
    <name evidence="4" type="ORF">O0V09_09220</name>
</gene>
<evidence type="ECO:0000256" key="2">
    <source>
        <dbReference type="SAM" id="Phobius"/>
    </source>
</evidence>
<feature type="domain" description="CNNM transmembrane" evidence="3">
    <location>
        <begin position="1"/>
        <end position="176"/>
    </location>
</feature>
<dbReference type="GO" id="GO:0016020">
    <property type="term" value="C:membrane"/>
    <property type="evidence" value="ECO:0007669"/>
    <property type="project" value="UniProtKB-UniRule"/>
</dbReference>
<dbReference type="PANTHER" id="PTHR12064">
    <property type="entry name" value="METAL TRANSPORTER CNNM"/>
    <property type="match status" value="1"/>
</dbReference>
<dbReference type="AlphaFoldDB" id="A0A9J6RLQ8"/>
<organism evidence="4 5">
    <name type="scientific">Dasania phycosphaerae</name>
    <dbReference type="NCBI Taxonomy" id="2950436"/>
    <lineage>
        <taxon>Bacteria</taxon>
        <taxon>Pseudomonadati</taxon>
        <taxon>Pseudomonadota</taxon>
        <taxon>Gammaproteobacteria</taxon>
        <taxon>Cellvibrionales</taxon>
        <taxon>Spongiibacteraceae</taxon>
        <taxon>Dasania</taxon>
    </lineage>
</organism>
<evidence type="ECO:0000313" key="5">
    <source>
        <dbReference type="Proteomes" id="UP001069090"/>
    </source>
</evidence>
<reference evidence="4 5" key="1">
    <citation type="submission" date="2022-12" db="EMBL/GenBank/DDBJ databases">
        <title>Dasania phycosphaerae sp. nov., isolated from particulate material of the south coast of Korea.</title>
        <authorList>
            <person name="Jiang Y."/>
        </authorList>
    </citation>
    <scope>NUCLEOTIDE SEQUENCE [LARGE SCALE GENOMIC DNA]</scope>
    <source>
        <strain evidence="4 5">GY-19</strain>
    </source>
</reference>
<keyword evidence="1 2" id="KW-0812">Transmembrane</keyword>
<dbReference type="EMBL" id="JAPTGG010000006">
    <property type="protein sequence ID" value="MCZ0865380.1"/>
    <property type="molecule type" value="Genomic_DNA"/>
</dbReference>
<feature type="transmembrane region" description="Helical" evidence="2">
    <location>
        <begin position="6"/>
        <end position="29"/>
    </location>
</feature>
<feature type="transmembrane region" description="Helical" evidence="2">
    <location>
        <begin position="59"/>
        <end position="78"/>
    </location>
</feature>
<dbReference type="RefSeq" id="WP_258331525.1">
    <property type="nucleotide sequence ID" value="NZ_JAPTGG010000006.1"/>
</dbReference>
<evidence type="ECO:0000256" key="1">
    <source>
        <dbReference type="PROSITE-ProRule" id="PRU01193"/>
    </source>
</evidence>
<sequence>MSNDIFIWLGIAFCLSQSAVFSGLNLAYFSLSRLQLEVEAGRSNQAALKVLSLREDSNFLLATILWGNVSINVLLTLLSDSVLVGLYAFLFSSVAITILGEIIPQAYFSRNALNVGSLLKPVINFYQLLLYPVAKPTAIMLDGWLGKEGITYLRDKELKGIIKAHIDSEEAEVEHVEGIGAINFLSVEDIQVSQEGEVLDPASIIELPCRLDLPTLPEPGSDEFRTFIQQVHKSGHKWVVLTDNKQQPQLTLDADGFIRSALLDNKSSSTNDTTAANFDPYQFCHRPIVVKDSRLSLGEAMKLLKEAAGKDSLSDEVMDKDIILVWTAEQCRVITGADILGRLLKGIGSVPQQAGTKTNSSDKNN</sequence>
<protein>
    <submittedName>
        <fullName evidence="4">DUF21 domain-containing protein</fullName>
    </submittedName>
</protein>
<dbReference type="InterPro" id="IPR002550">
    <property type="entry name" value="CNNM"/>
</dbReference>
<keyword evidence="5" id="KW-1185">Reference proteome</keyword>
<dbReference type="GO" id="GO:0010960">
    <property type="term" value="P:magnesium ion homeostasis"/>
    <property type="evidence" value="ECO:0007669"/>
    <property type="project" value="InterPro"/>
</dbReference>